<proteinExistence type="predicted"/>
<feature type="transmembrane region" description="Helical" evidence="1">
    <location>
        <begin position="21"/>
        <end position="38"/>
    </location>
</feature>
<gene>
    <name evidence="2" type="ORF">UFOPK3381_00612</name>
</gene>
<keyword evidence="1" id="KW-0472">Membrane</keyword>
<keyword evidence="1" id="KW-1133">Transmembrane helix</keyword>
<evidence type="ECO:0000313" key="2">
    <source>
        <dbReference type="EMBL" id="CAB4867581.1"/>
    </source>
</evidence>
<reference evidence="2" key="1">
    <citation type="submission" date="2020-05" db="EMBL/GenBank/DDBJ databases">
        <authorList>
            <person name="Chiriac C."/>
            <person name="Salcher M."/>
            <person name="Ghai R."/>
            <person name="Kavagutti S V."/>
        </authorList>
    </citation>
    <scope>NUCLEOTIDE SEQUENCE</scope>
</reference>
<dbReference type="EMBL" id="CAFBLN010000018">
    <property type="protein sequence ID" value="CAB4867581.1"/>
    <property type="molecule type" value="Genomic_DNA"/>
</dbReference>
<keyword evidence="1" id="KW-0812">Transmembrane</keyword>
<organism evidence="2">
    <name type="scientific">freshwater metagenome</name>
    <dbReference type="NCBI Taxonomy" id="449393"/>
    <lineage>
        <taxon>unclassified sequences</taxon>
        <taxon>metagenomes</taxon>
        <taxon>ecological metagenomes</taxon>
    </lineage>
</organism>
<sequence>MKYVRAFFRFLFDFFVGDTPELFVLGLAVLAISGTLIHTLKSQALVIVLLPLMVFLGVVGSVLLERRRKHR</sequence>
<feature type="transmembrane region" description="Helical" evidence="1">
    <location>
        <begin position="44"/>
        <end position="64"/>
    </location>
</feature>
<name>A0A6J7DB99_9ZZZZ</name>
<dbReference type="AlphaFoldDB" id="A0A6J7DB99"/>
<accession>A0A6J7DB99</accession>
<protein>
    <submittedName>
        <fullName evidence="2">Unannotated protein</fullName>
    </submittedName>
</protein>
<evidence type="ECO:0000256" key="1">
    <source>
        <dbReference type="SAM" id="Phobius"/>
    </source>
</evidence>